<sequence length="97" mass="11371">MGVFSIHAFFDRLSLEDKKRRLKKYFKFDENEQLKEGVDTMCNLSEGIYNIGKEEGKLEAAKIMIESGIDFDFVAKKLELSKELIEQYLKARIEDKE</sequence>
<reference evidence="1" key="1">
    <citation type="submission" date="2020-10" db="EMBL/GenBank/DDBJ databases">
        <authorList>
            <person name="Gilroy R."/>
        </authorList>
    </citation>
    <scope>NUCLEOTIDE SEQUENCE</scope>
    <source>
        <strain evidence="1">E3-2379</strain>
    </source>
</reference>
<reference evidence="1" key="2">
    <citation type="journal article" date="2021" name="PeerJ">
        <title>Extensive microbial diversity within the chicken gut microbiome revealed by metagenomics and culture.</title>
        <authorList>
            <person name="Gilroy R."/>
            <person name="Ravi A."/>
            <person name="Getino M."/>
            <person name="Pursley I."/>
            <person name="Horton D.L."/>
            <person name="Alikhan N.F."/>
            <person name="Baker D."/>
            <person name="Gharbi K."/>
            <person name="Hall N."/>
            <person name="Watson M."/>
            <person name="Adriaenssens E.M."/>
            <person name="Foster-Nyarko E."/>
            <person name="Jarju S."/>
            <person name="Secka A."/>
            <person name="Antonio M."/>
            <person name="Oren A."/>
            <person name="Chaudhuri R.R."/>
            <person name="La Ragione R."/>
            <person name="Hildebrand F."/>
            <person name="Pallen M.J."/>
        </authorList>
    </citation>
    <scope>NUCLEOTIDE SEQUENCE</scope>
    <source>
        <strain evidence="1">E3-2379</strain>
    </source>
</reference>
<dbReference type="EMBL" id="JADIML010000188">
    <property type="protein sequence ID" value="MBO8463634.1"/>
    <property type="molecule type" value="Genomic_DNA"/>
</dbReference>
<gene>
    <name evidence="1" type="ORF">IAC13_06870</name>
</gene>
<dbReference type="AlphaFoldDB" id="A0A9D9I078"/>
<evidence type="ECO:0000313" key="2">
    <source>
        <dbReference type="Proteomes" id="UP000823618"/>
    </source>
</evidence>
<protein>
    <submittedName>
        <fullName evidence="1">Uncharacterized protein</fullName>
    </submittedName>
</protein>
<name>A0A9D9I078_9FIRM</name>
<proteinExistence type="predicted"/>
<dbReference type="Proteomes" id="UP000823618">
    <property type="component" value="Unassembled WGS sequence"/>
</dbReference>
<evidence type="ECO:0000313" key="1">
    <source>
        <dbReference type="EMBL" id="MBO8463634.1"/>
    </source>
</evidence>
<organism evidence="1 2">
    <name type="scientific">Candidatus Scybalomonas excrementavium</name>
    <dbReference type="NCBI Taxonomy" id="2840943"/>
    <lineage>
        <taxon>Bacteria</taxon>
        <taxon>Bacillati</taxon>
        <taxon>Bacillota</taxon>
        <taxon>Clostridia</taxon>
        <taxon>Lachnospirales</taxon>
        <taxon>Lachnospiraceae</taxon>
        <taxon>Lachnospiraceae incertae sedis</taxon>
        <taxon>Candidatus Scybalomonas</taxon>
    </lineage>
</organism>
<comment type="caution">
    <text evidence="1">The sequence shown here is derived from an EMBL/GenBank/DDBJ whole genome shotgun (WGS) entry which is preliminary data.</text>
</comment>
<accession>A0A9D9I078</accession>